<keyword evidence="6" id="KW-1185">Reference proteome</keyword>
<dbReference type="GO" id="GO:1904680">
    <property type="term" value="F:peptide transmembrane transporter activity"/>
    <property type="evidence" value="ECO:0007669"/>
    <property type="project" value="TreeGrafter"/>
</dbReference>
<dbReference type="PANTHER" id="PTHR30290:SF9">
    <property type="entry name" value="OLIGOPEPTIDE-BINDING PROTEIN APPA"/>
    <property type="match status" value="1"/>
</dbReference>
<dbReference type="Gene3D" id="3.40.190.10">
    <property type="entry name" value="Periplasmic binding protein-like II"/>
    <property type="match status" value="1"/>
</dbReference>
<dbReference type="InterPro" id="IPR039424">
    <property type="entry name" value="SBP_5"/>
</dbReference>
<name>A0A1L9T9X1_9EURO</name>
<evidence type="ECO:0000256" key="2">
    <source>
        <dbReference type="ARBA" id="ARBA00022448"/>
    </source>
</evidence>
<dbReference type="Proteomes" id="UP000184356">
    <property type="component" value="Unassembled WGS sequence"/>
</dbReference>
<dbReference type="GO" id="GO:0015833">
    <property type="term" value="P:peptide transport"/>
    <property type="evidence" value="ECO:0007669"/>
    <property type="project" value="TreeGrafter"/>
</dbReference>
<feature type="domain" description="Solute-binding protein family 5" evidence="4">
    <location>
        <begin position="15"/>
        <end position="134"/>
    </location>
</feature>
<dbReference type="Pfam" id="PF00496">
    <property type="entry name" value="SBP_bac_5"/>
    <property type="match status" value="1"/>
</dbReference>
<gene>
    <name evidence="5" type="ORF">ASPSYDRAFT_80718</name>
</gene>
<accession>A0A1L9T9X1</accession>
<dbReference type="PANTHER" id="PTHR30290">
    <property type="entry name" value="PERIPLASMIC BINDING COMPONENT OF ABC TRANSPORTER"/>
    <property type="match status" value="1"/>
</dbReference>
<dbReference type="OrthoDB" id="3472756at2759"/>
<evidence type="ECO:0000313" key="5">
    <source>
        <dbReference type="EMBL" id="OJJ56103.1"/>
    </source>
</evidence>
<evidence type="ECO:0000259" key="4">
    <source>
        <dbReference type="Pfam" id="PF00496"/>
    </source>
</evidence>
<keyword evidence="3" id="KW-0732">Signal</keyword>
<dbReference type="SUPFAM" id="SSF53850">
    <property type="entry name" value="Periplasmic binding protein-like II"/>
    <property type="match status" value="1"/>
</dbReference>
<dbReference type="EMBL" id="KV878591">
    <property type="protein sequence ID" value="OJJ56103.1"/>
    <property type="molecule type" value="Genomic_DNA"/>
</dbReference>
<organism evidence="5 6">
    <name type="scientific">Aspergillus sydowii CBS 593.65</name>
    <dbReference type="NCBI Taxonomy" id="1036612"/>
    <lineage>
        <taxon>Eukaryota</taxon>
        <taxon>Fungi</taxon>
        <taxon>Dikarya</taxon>
        <taxon>Ascomycota</taxon>
        <taxon>Pezizomycotina</taxon>
        <taxon>Eurotiomycetes</taxon>
        <taxon>Eurotiomycetidae</taxon>
        <taxon>Eurotiales</taxon>
        <taxon>Aspergillaceae</taxon>
        <taxon>Aspergillus</taxon>
        <taxon>Aspergillus subgen. Nidulantes</taxon>
    </lineage>
</organism>
<reference evidence="6" key="1">
    <citation type="journal article" date="2017" name="Genome Biol.">
        <title>Comparative genomics reveals high biological diversity and specific adaptations in the industrially and medically important fungal genus Aspergillus.</title>
        <authorList>
            <person name="de Vries R.P."/>
            <person name="Riley R."/>
            <person name="Wiebenga A."/>
            <person name="Aguilar-Osorio G."/>
            <person name="Amillis S."/>
            <person name="Uchima C.A."/>
            <person name="Anderluh G."/>
            <person name="Asadollahi M."/>
            <person name="Askin M."/>
            <person name="Barry K."/>
            <person name="Battaglia E."/>
            <person name="Bayram O."/>
            <person name="Benocci T."/>
            <person name="Braus-Stromeyer S.A."/>
            <person name="Caldana C."/>
            <person name="Canovas D."/>
            <person name="Cerqueira G.C."/>
            <person name="Chen F."/>
            <person name="Chen W."/>
            <person name="Choi C."/>
            <person name="Clum A."/>
            <person name="Dos Santos R.A."/>
            <person name="Damasio A.R."/>
            <person name="Diallinas G."/>
            <person name="Emri T."/>
            <person name="Fekete E."/>
            <person name="Flipphi M."/>
            <person name="Freyberg S."/>
            <person name="Gallo A."/>
            <person name="Gournas C."/>
            <person name="Habgood R."/>
            <person name="Hainaut M."/>
            <person name="Harispe M.L."/>
            <person name="Henrissat B."/>
            <person name="Hilden K.S."/>
            <person name="Hope R."/>
            <person name="Hossain A."/>
            <person name="Karabika E."/>
            <person name="Karaffa L."/>
            <person name="Karanyi Z."/>
            <person name="Krasevec N."/>
            <person name="Kuo A."/>
            <person name="Kusch H."/>
            <person name="LaButti K."/>
            <person name="Lagendijk E.L."/>
            <person name="Lapidus A."/>
            <person name="Levasseur A."/>
            <person name="Lindquist E."/>
            <person name="Lipzen A."/>
            <person name="Logrieco A.F."/>
            <person name="MacCabe A."/>
            <person name="Maekelae M.R."/>
            <person name="Malavazi I."/>
            <person name="Melin P."/>
            <person name="Meyer V."/>
            <person name="Mielnichuk N."/>
            <person name="Miskei M."/>
            <person name="Molnar A.P."/>
            <person name="Mule G."/>
            <person name="Ngan C.Y."/>
            <person name="Orejas M."/>
            <person name="Orosz E."/>
            <person name="Ouedraogo J.P."/>
            <person name="Overkamp K.M."/>
            <person name="Park H.-S."/>
            <person name="Perrone G."/>
            <person name="Piumi F."/>
            <person name="Punt P.J."/>
            <person name="Ram A.F."/>
            <person name="Ramon A."/>
            <person name="Rauscher S."/>
            <person name="Record E."/>
            <person name="Riano-Pachon D.M."/>
            <person name="Robert V."/>
            <person name="Roehrig J."/>
            <person name="Ruller R."/>
            <person name="Salamov A."/>
            <person name="Salih N.S."/>
            <person name="Samson R.A."/>
            <person name="Sandor E."/>
            <person name="Sanguinetti M."/>
            <person name="Schuetze T."/>
            <person name="Sepcic K."/>
            <person name="Shelest E."/>
            <person name="Sherlock G."/>
            <person name="Sophianopoulou V."/>
            <person name="Squina F.M."/>
            <person name="Sun H."/>
            <person name="Susca A."/>
            <person name="Todd R.B."/>
            <person name="Tsang A."/>
            <person name="Unkles S.E."/>
            <person name="van de Wiele N."/>
            <person name="van Rossen-Uffink D."/>
            <person name="Oliveira J.V."/>
            <person name="Vesth T.C."/>
            <person name="Visser J."/>
            <person name="Yu J.-H."/>
            <person name="Zhou M."/>
            <person name="Andersen M.R."/>
            <person name="Archer D.B."/>
            <person name="Baker S.E."/>
            <person name="Benoit I."/>
            <person name="Brakhage A.A."/>
            <person name="Braus G.H."/>
            <person name="Fischer R."/>
            <person name="Frisvad J.C."/>
            <person name="Goldman G.H."/>
            <person name="Houbraken J."/>
            <person name="Oakley B."/>
            <person name="Pocsi I."/>
            <person name="Scazzocchio C."/>
            <person name="Seiboth B."/>
            <person name="vanKuyk P.A."/>
            <person name="Wortman J."/>
            <person name="Dyer P.S."/>
            <person name="Grigoriev I.V."/>
        </authorList>
    </citation>
    <scope>NUCLEOTIDE SEQUENCE [LARGE SCALE GENOMIC DNA]</scope>
    <source>
        <strain evidence="6">CBS 593.65</strain>
    </source>
</reference>
<dbReference type="GeneID" id="63767128"/>
<proteinExistence type="inferred from homology"/>
<evidence type="ECO:0000256" key="3">
    <source>
        <dbReference type="ARBA" id="ARBA00022729"/>
    </source>
</evidence>
<evidence type="ECO:0000313" key="6">
    <source>
        <dbReference type="Proteomes" id="UP000184356"/>
    </source>
</evidence>
<dbReference type="Gene3D" id="3.10.105.10">
    <property type="entry name" value="Dipeptide-binding Protein, Domain 3"/>
    <property type="match status" value="1"/>
</dbReference>
<protein>
    <recommendedName>
        <fullName evidence="4">Solute-binding protein family 5 domain-containing protein</fullName>
    </recommendedName>
</protein>
<evidence type="ECO:0000256" key="1">
    <source>
        <dbReference type="ARBA" id="ARBA00005695"/>
    </source>
</evidence>
<dbReference type="RefSeq" id="XP_040699909.1">
    <property type="nucleotide sequence ID" value="XM_040851055.1"/>
</dbReference>
<dbReference type="AlphaFoldDB" id="A0A1L9T9X1"/>
<keyword evidence="2" id="KW-0813">Transport</keyword>
<dbReference type="VEuPathDB" id="FungiDB:ASPSYDRAFT_80718"/>
<dbReference type="InterPro" id="IPR000914">
    <property type="entry name" value="SBP_5_dom"/>
</dbReference>
<sequence length="357" mass="40458">MVFEPLLRWQPQGAVKPSLFNHWTHSEDGRTWHFHIRDDATFHDGKSCTTSEVVAYINGFVDSRDYFGMRWSYAEYFKHTTFSAVSDQTVKVESPDPIADILDIFSEFWPSQTDIAGKPVLGTGPCRVTEFERADGIGHAILEVTGQDRCGTEPQRADNLDVLNCSPNLRWRRITSTLSAMYYLNCTAQVFESSNARLAADLAVNRDFGIAAATTVSPYHRRFKEAELEPIPFDTGRARSLLQDADTNTPILLCTPEWMPELAVTISRFVAASLEAVGFTVSIEVETNRSEYARSIGLRKQIGDLALFYSTPNSTFRVLDDKVSSEAKNTWWLFGEARRRIHYEDRAKAYAKCLRRV</sequence>
<comment type="similarity">
    <text evidence="1">Belongs to the bacterial solute-binding protein 5 family.</text>
</comment>